<feature type="region of interest" description="Disordered" evidence="1">
    <location>
        <begin position="20"/>
        <end position="81"/>
    </location>
</feature>
<evidence type="ECO:0000313" key="4">
    <source>
        <dbReference type="Proteomes" id="UP001202248"/>
    </source>
</evidence>
<name>A0ABS9SEK4_9BACT</name>
<feature type="compositionally biased region" description="Basic and acidic residues" evidence="1">
    <location>
        <begin position="25"/>
        <end position="37"/>
    </location>
</feature>
<comment type="caution">
    <text evidence="3">The sequence shown here is derived from an EMBL/GenBank/DDBJ whole genome shotgun (WGS) entry which is preliminary data.</text>
</comment>
<keyword evidence="2" id="KW-0732">Signal</keyword>
<reference evidence="3 4" key="1">
    <citation type="submission" date="2022-02" db="EMBL/GenBank/DDBJ databases">
        <authorList>
            <person name="Min J."/>
        </authorList>
    </citation>
    <scope>NUCLEOTIDE SEQUENCE [LARGE SCALE GENOMIC DNA]</scope>
    <source>
        <strain evidence="3 4">GR10-1</strain>
    </source>
</reference>
<feature type="compositionally biased region" description="Basic and acidic residues" evidence="1">
    <location>
        <begin position="52"/>
        <end position="81"/>
    </location>
</feature>
<protein>
    <submittedName>
        <fullName evidence="3">Spy/CpxP family protein refolding chaperone</fullName>
    </submittedName>
</protein>
<evidence type="ECO:0000256" key="2">
    <source>
        <dbReference type="SAM" id="SignalP"/>
    </source>
</evidence>
<dbReference type="InterPro" id="IPR052211">
    <property type="entry name" value="Cpx_auxiliary_protein"/>
</dbReference>
<keyword evidence="4" id="KW-1185">Reference proteome</keyword>
<accession>A0ABS9SEK4</accession>
<sequence length="125" mass="14581">MKKTIFLAAMISAFSITSTFAQDAPPKEKKEQGERKGGQRGNMYEDLNLSQDQKDKMKTIDDEQKTKYQTLRDDKSLSDDARKEKMMELRKARMEKVNGILTPEQKTKMEAKMKERRSRGDKEKK</sequence>
<feature type="compositionally biased region" description="Basic and acidic residues" evidence="1">
    <location>
        <begin position="105"/>
        <end position="125"/>
    </location>
</feature>
<evidence type="ECO:0000313" key="3">
    <source>
        <dbReference type="EMBL" id="MCH5596773.1"/>
    </source>
</evidence>
<feature type="signal peptide" evidence="2">
    <location>
        <begin position="1"/>
        <end position="21"/>
    </location>
</feature>
<dbReference type="EMBL" id="JAKWBL010000001">
    <property type="protein sequence ID" value="MCH5596773.1"/>
    <property type="molecule type" value="Genomic_DNA"/>
</dbReference>
<gene>
    <name evidence="3" type="ORF">MKP09_01960</name>
</gene>
<feature type="chain" id="PRO_5047489299" evidence="2">
    <location>
        <begin position="22"/>
        <end position="125"/>
    </location>
</feature>
<dbReference type="Proteomes" id="UP001202248">
    <property type="component" value="Unassembled WGS sequence"/>
</dbReference>
<dbReference type="PANTHER" id="PTHR38102">
    <property type="entry name" value="PERIPLASMIC CHAPERONE SPY"/>
    <property type="match status" value="1"/>
</dbReference>
<dbReference type="RefSeq" id="WP_240826189.1">
    <property type="nucleotide sequence ID" value="NZ_JAKWBL010000001.1"/>
</dbReference>
<feature type="region of interest" description="Disordered" evidence="1">
    <location>
        <begin position="93"/>
        <end position="125"/>
    </location>
</feature>
<evidence type="ECO:0000256" key="1">
    <source>
        <dbReference type="SAM" id="MobiDB-lite"/>
    </source>
</evidence>
<dbReference type="PANTHER" id="PTHR38102:SF1">
    <property type="entry name" value="PERIPLASMIC CHAPERONE SPY"/>
    <property type="match status" value="1"/>
</dbReference>
<organism evidence="3 4">
    <name type="scientific">Niabella ginsengisoli</name>
    <dbReference type="NCBI Taxonomy" id="522298"/>
    <lineage>
        <taxon>Bacteria</taxon>
        <taxon>Pseudomonadati</taxon>
        <taxon>Bacteroidota</taxon>
        <taxon>Chitinophagia</taxon>
        <taxon>Chitinophagales</taxon>
        <taxon>Chitinophagaceae</taxon>
        <taxon>Niabella</taxon>
    </lineage>
</organism>
<proteinExistence type="predicted"/>